<sequence length="92" mass="10901">MKTEGSYKLLSNDKNIEEEPISLETAADLRPQCMQFAEQFENEYEDDKEDVPIDRRLEDERRLEGLIGLEGLDWKDRMSGKCVWWECLKCLK</sequence>
<organism evidence="1 2">
    <name type="scientific">Tagetes erecta</name>
    <name type="common">African marigold</name>
    <dbReference type="NCBI Taxonomy" id="13708"/>
    <lineage>
        <taxon>Eukaryota</taxon>
        <taxon>Viridiplantae</taxon>
        <taxon>Streptophyta</taxon>
        <taxon>Embryophyta</taxon>
        <taxon>Tracheophyta</taxon>
        <taxon>Spermatophyta</taxon>
        <taxon>Magnoliopsida</taxon>
        <taxon>eudicotyledons</taxon>
        <taxon>Gunneridae</taxon>
        <taxon>Pentapetalae</taxon>
        <taxon>asterids</taxon>
        <taxon>campanulids</taxon>
        <taxon>Asterales</taxon>
        <taxon>Asteraceae</taxon>
        <taxon>Asteroideae</taxon>
        <taxon>Heliantheae alliance</taxon>
        <taxon>Tageteae</taxon>
        <taxon>Tagetes</taxon>
    </lineage>
</organism>
<accession>A0AAD8KLY7</accession>
<proteinExistence type="predicted"/>
<reference evidence="1" key="1">
    <citation type="journal article" date="2023" name="bioRxiv">
        <title>Improved chromosome-level genome assembly for marigold (Tagetes erecta).</title>
        <authorList>
            <person name="Jiang F."/>
            <person name="Yuan L."/>
            <person name="Wang S."/>
            <person name="Wang H."/>
            <person name="Xu D."/>
            <person name="Wang A."/>
            <person name="Fan W."/>
        </authorList>
    </citation>
    <scope>NUCLEOTIDE SEQUENCE</scope>
    <source>
        <strain evidence="1">WSJ</strain>
        <tissue evidence="1">Leaf</tissue>
    </source>
</reference>
<gene>
    <name evidence="1" type="ORF">QVD17_19234</name>
</gene>
<dbReference type="EMBL" id="JAUHHV010000005">
    <property type="protein sequence ID" value="KAK1423923.1"/>
    <property type="molecule type" value="Genomic_DNA"/>
</dbReference>
<evidence type="ECO:0000313" key="2">
    <source>
        <dbReference type="Proteomes" id="UP001229421"/>
    </source>
</evidence>
<comment type="caution">
    <text evidence="1">The sequence shown here is derived from an EMBL/GenBank/DDBJ whole genome shotgun (WGS) entry which is preliminary data.</text>
</comment>
<evidence type="ECO:0000313" key="1">
    <source>
        <dbReference type="EMBL" id="KAK1423923.1"/>
    </source>
</evidence>
<dbReference type="Proteomes" id="UP001229421">
    <property type="component" value="Unassembled WGS sequence"/>
</dbReference>
<dbReference type="AlphaFoldDB" id="A0AAD8KLY7"/>
<name>A0AAD8KLY7_TARER</name>
<keyword evidence="2" id="KW-1185">Reference proteome</keyword>
<protein>
    <submittedName>
        <fullName evidence="1">Uncharacterized protein</fullName>
    </submittedName>
</protein>